<organism evidence="2 3">
    <name type="scientific">Dichanthelium oligosanthes</name>
    <dbReference type="NCBI Taxonomy" id="888268"/>
    <lineage>
        <taxon>Eukaryota</taxon>
        <taxon>Viridiplantae</taxon>
        <taxon>Streptophyta</taxon>
        <taxon>Embryophyta</taxon>
        <taxon>Tracheophyta</taxon>
        <taxon>Spermatophyta</taxon>
        <taxon>Magnoliopsida</taxon>
        <taxon>Liliopsida</taxon>
        <taxon>Poales</taxon>
        <taxon>Poaceae</taxon>
        <taxon>PACMAD clade</taxon>
        <taxon>Panicoideae</taxon>
        <taxon>Panicodae</taxon>
        <taxon>Paniceae</taxon>
        <taxon>Dichantheliinae</taxon>
        <taxon>Dichanthelium</taxon>
    </lineage>
</organism>
<evidence type="ECO:0000313" key="2">
    <source>
        <dbReference type="EMBL" id="OEL14876.1"/>
    </source>
</evidence>
<evidence type="ECO:0000259" key="1">
    <source>
        <dbReference type="Pfam" id="PF12353"/>
    </source>
</evidence>
<dbReference type="InterPro" id="IPR024675">
    <property type="entry name" value="eIF3g_N"/>
</dbReference>
<dbReference type="Pfam" id="PF12353">
    <property type="entry name" value="eIF3g"/>
    <property type="match status" value="1"/>
</dbReference>
<dbReference type="OrthoDB" id="1699438at2759"/>
<name>A0A1E5UPT7_9POAL</name>
<keyword evidence="3" id="KW-1185">Reference proteome</keyword>
<proteinExistence type="predicted"/>
<dbReference type="EMBL" id="LWDX02068805">
    <property type="protein sequence ID" value="OEL14876.1"/>
    <property type="molecule type" value="Genomic_DNA"/>
</dbReference>
<reference evidence="2 3" key="1">
    <citation type="submission" date="2016-09" db="EMBL/GenBank/DDBJ databases">
        <title>The draft genome of Dichanthelium oligosanthes: A C3 panicoid grass species.</title>
        <authorList>
            <person name="Studer A.J."/>
            <person name="Schnable J.C."/>
            <person name="Brutnell T.P."/>
        </authorList>
    </citation>
    <scope>NUCLEOTIDE SEQUENCE [LARGE SCALE GENOMIC DNA]</scope>
    <source>
        <strain evidence="3">cv. Kellogg 1175</strain>
        <tissue evidence="2">Leaf</tissue>
    </source>
</reference>
<accession>A0A1E5UPT7</accession>
<comment type="caution">
    <text evidence="2">The sequence shown here is derived from an EMBL/GenBank/DDBJ whole genome shotgun (WGS) entry which is preliminary data.</text>
</comment>
<gene>
    <name evidence="2" type="ORF">BAE44_0024105</name>
</gene>
<sequence length="162" mass="19005">MEEAALLQQRKVWWEISRRRTAVTSASSSRCGSSSDPTRTAPTKKVIEYHFDDKGNKVEVTATTLARKFVRACCCRSVIERRWWRKFGDAVDEDAGSWLTMHSLRDARVLIRELKILIIIREVKKRYARYERPPNTGKCKFSHETNIRMSNVDILFYFILFV</sequence>
<evidence type="ECO:0000313" key="3">
    <source>
        <dbReference type="Proteomes" id="UP000095767"/>
    </source>
</evidence>
<feature type="domain" description="Eukaryotic translation initiation factor 3 subunit G N-terminal" evidence="1">
    <location>
        <begin position="43"/>
        <end position="110"/>
    </location>
</feature>
<dbReference type="Proteomes" id="UP000095767">
    <property type="component" value="Unassembled WGS sequence"/>
</dbReference>
<protein>
    <recommendedName>
        <fullName evidence="1">Eukaryotic translation initiation factor 3 subunit G N-terminal domain-containing protein</fullName>
    </recommendedName>
</protein>
<dbReference type="AlphaFoldDB" id="A0A1E5UPT7"/>
<dbReference type="STRING" id="888268.A0A1E5UPT7"/>